<evidence type="ECO:0000313" key="1">
    <source>
        <dbReference type="EMBL" id="ORZ36996.1"/>
    </source>
</evidence>
<dbReference type="Proteomes" id="UP000193411">
    <property type="component" value="Unassembled WGS sequence"/>
</dbReference>
<sequence>MTKVHTPTRGIGAIAPVSAQSQSKAGARGVKPASVLPVEIVLGVVALTRPRPAIPATCNLIATAFRSADPTLIRSWHNNIIFYANTAEVDAAECHEQITASWGNPHIQQLQSRLSYFSSLACRP</sequence>
<dbReference type="AlphaFoldDB" id="A0A1Y2HQX5"/>
<accession>A0A1Y2HQX5</accession>
<organism evidence="1 2">
    <name type="scientific">Catenaria anguillulae PL171</name>
    <dbReference type="NCBI Taxonomy" id="765915"/>
    <lineage>
        <taxon>Eukaryota</taxon>
        <taxon>Fungi</taxon>
        <taxon>Fungi incertae sedis</taxon>
        <taxon>Blastocladiomycota</taxon>
        <taxon>Blastocladiomycetes</taxon>
        <taxon>Blastocladiales</taxon>
        <taxon>Catenariaceae</taxon>
        <taxon>Catenaria</taxon>
    </lineage>
</organism>
<reference evidence="1 2" key="1">
    <citation type="submission" date="2016-07" db="EMBL/GenBank/DDBJ databases">
        <title>Pervasive Adenine N6-methylation of Active Genes in Fungi.</title>
        <authorList>
            <consortium name="DOE Joint Genome Institute"/>
            <person name="Mondo S.J."/>
            <person name="Dannebaum R.O."/>
            <person name="Kuo R.C."/>
            <person name="Labutti K."/>
            <person name="Haridas S."/>
            <person name="Kuo A."/>
            <person name="Salamov A."/>
            <person name="Ahrendt S.R."/>
            <person name="Lipzen A."/>
            <person name="Sullivan W."/>
            <person name="Andreopoulos W.B."/>
            <person name="Clum A."/>
            <person name="Lindquist E."/>
            <person name="Daum C."/>
            <person name="Ramamoorthy G.K."/>
            <person name="Gryganskyi A."/>
            <person name="Culley D."/>
            <person name="Magnuson J.K."/>
            <person name="James T.Y."/>
            <person name="O'Malley M.A."/>
            <person name="Stajich J.E."/>
            <person name="Spatafora J.W."/>
            <person name="Visel A."/>
            <person name="Grigoriev I.V."/>
        </authorList>
    </citation>
    <scope>NUCLEOTIDE SEQUENCE [LARGE SCALE GENOMIC DNA]</scope>
    <source>
        <strain evidence="1 2">PL171</strain>
    </source>
</reference>
<protein>
    <submittedName>
        <fullName evidence="1">Uncharacterized protein</fullName>
    </submittedName>
</protein>
<proteinExistence type="predicted"/>
<comment type="caution">
    <text evidence="1">The sequence shown here is derived from an EMBL/GenBank/DDBJ whole genome shotgun (WGS) entry which is preliminary data.</text>
</comment>
<keyword evidence="2" id="KW-1185">Reference proteome</keyword>
<dbReference type="EMBL" id="MCFL01000014">
    <property type="protein sequence ID" value="ORZ36996.1"/>
    <property type="molecule type" value="Genomic_DNA"/>
</dbReference>
<gene>
    <name evidence="1" type="ORF">BCR44DRAFT_1498344</name>
</gene>
<name>A0A1Y2HQX5_9FUNG</name>
<evidence type="ECO:0000313" key="2">
    <source>
        <dbReference type="Proteomes" id="UP000193411"/>
    </source>
</evidence>